<reference evidence="2 3" key="1">
    <citation type="submission" date="2023-08" db="EMBL/GenBank/DDBJ databases">
        <title>Complete Genome and Methylome dissection of Serratia fonticola NEB369.</title>
        <authorList>
            <person name="Fomenkov A."/>
            <person name="Roberts R.D."/>
        </authorList>
    </citation>
    <scope>NUCLEOTIDE SEQUENCE [LARGE SCALE GENOMIC DNA]</scope>
    <source>
        <strain evidence="2 3">NEB369</strain>
    </source>
</reference>
<gene>
    <name evidence="2" type="ORF">RFB13_19410</name>
</gene>
<dbReference type="RefSeq" id="WP_309205147.1">
    <property type="nucleotide sequence ID" value="NZ_CP133586.1"/>
</dbReference>
<protein>
    <recommendedName>
        <fullName evidence="1">ParE-like toxin domain-containing protein</fullName>
    </recommendedName>
</protein>
<sequence length="76" mass="9018">MSNINFNNAPLWITAKALHILSQFSNSRLIPRRTKTKNYLTFRVNKRWRLLSRDNGINWQLLTNNDYDKVIESEAP</sequence>
<evidence type="ECO:0000259" key="1">
    <source>
        <dbReference type="Pfam" id="PF24732"/>
    </source>
</evidence>
<organism evidence="2 3">
    <name type="scientific">Serratia fonticola</name>
    <dbReference type="NCBI Taxonomy" id="47917"/>
    <lineage>
        <taxon>Bacteria</taxon>
        <taxon>Pseudomonadati</taxon>
        <taxon>Pseudomonadota</taxon>
        <taxon>Gammaproteobacteria</taxon>
        <taxon>Enterobacterales</taxon>
        <taxon>Yersiniaceae</taxon>
        <taxon>Serratia</taxon>
    </lineage>
</organism>
<dbReference type="EMBL" id="CP133586">
    <property type="protein sequence ID" value="WMT13386.1"/>
    <property type="molecule type" value="Genomic_DNA"/>
</dbReference>
<evidence type="ECO:0000313" key="3">
    <source>
        <dbReference type="Proteomes" id="UP001235341"/>
    </source>
</evidence>
<dbReference type="InterPro" id="IPR056925">
    <property type="entry name" value="ParE-like"/>
</dbReference>
<keyword evidence="3" id="KW-1185">Reference proteome</keyword>
<dbReference type="Pfam" id="PF24732">
    <property type="entry name" value="ParE_like"/>
    <property type="match status" value="1"/>
</dbReference>
<feature type="domain" description="ParE-like toxin" evidence="1">
    <location>
        <begin position="12"/>
        <end position="69"/>
    </location>
</feature>
<evidence type="ECO:0000313" key="2">
    <source>
        <dbReference type="EMBL" id="WMT13386.1"/>
    </source>
</evidence>
<dbReference type="Proteomes" id="UP001235341">
    <property type="component" value="Chromosome"/>
</dbReference>
<accession>A0ABY9PJ30</accession>
<name>A0ABY9PJ30_SERFO</name>
<proteinExistence type="predicted"/>